<dbReference type="InterPro" id="IPR012337">
    <property type="entry name" value="RNaseH-like_sf"/>
</dbReference>
<feature type="region of interest" description="Disordered" evidence="1">
    <location>
        <begin position="309"/>
        <end position="329"/>
    </location>
</feature>
<dbReference type="InterPro" id="IPR052717">
    <property type="entry name" value="Vacuolar_transposase_reg"/>
</dbReference>
<evidence type="ECO:0000313" key="2">
    <source>
        <dbReference type="EMBL" id="KNE95807.1"/>
    </source>
</evidence>
<dbReference type="STRING" id="1165861.A0A0L0V940"/>
<proteinExistence type="predicted"/>
<feature type="compositionally biased region" description="Basic residues" evidence="1">
    <location>
        <begin position="1"/>
        <end position="11"/>
    </location>
</feature>
<feature type="compositionally biased region" description="Acidic residues" evidence="1">
    <location>
        <begin position="314"/>
        <end position="329"/>
    </location>
</feature>
<sequence>MAPTSKKRRKPPSSIASKSSDSDIETTEHAPQAKGSTNPVLLYNSDDDVPSTDVGQSQGLTDAQELKRELKISRNQQSDCYASFNPLELLVQLDKHKCHKIAYPSVEVKDTHKLGALGVSGSLDIDAREVPQLCAIWCAEGVHLFAALGERAHCGILHPEVVKHLPNQRVVSSDIIQLYTAVQESFIKQLEKHTGAMYLGLDAWQLPNCYDVLGTVIYYLVKGDTERHTGVYLADTVRVIVEKFGLENTICGIVTDNASNKETMIEEIRRFKWPRFKGKTHWVRCFTHTLNLIAQVIIRPLGSHKKNKTNCPLLDEDENSEDKNDEEIEDADEQIRGFSRQVIEVSEDEENNGDSPLATNLIDEGKVKLEMNDVVDLSDKGEDDDYTSQSCKQTLTKFQAIARKLNKSPN</sequence>
<dbReference type="GO" id="GO:0005634">
    <property type="term" value="C:nucleus"/>
    <property type="evidence" value="ECO:0007669"/>
    <property type="project" value="TreeGrafter"/>
</dbReference>
<feature type="region of interest" description="Disordered" evidence="1">
    <location>
        <begin position="1"/>
        <end position="61"/>
    </location>
</feature>
<gene>
    <name evidence="2" type="ORF">PSTG_10867</name>
</gene>
<evidence type="ECO:0008006" key="4">
    <source>
        <dbReference type="Google" id="ProtNLM"/>
    </source>
</evidence>
<organism evidence="2 3">
    <name type="scientific">Puccinia striiformis f. sp. tritici PST-78</name>
    <dbReference type="NCBI Taxonomy" id="1165861"/>
    <lineage>
        <taxon>Eukaryota</taxon>
        <taxon>Fungi</taxon>
        <taxon>Dikarya</taxon>
        <taxon>Basidiomycota</taxon>
        <taxon>Pucciniomycotina</taxon>
        <taxon>Pucciniomycetes</taxon>
        <taxon>Pucciniales</taxon>
        <taxon>Pucciniaceae</taxon>
        <taxon>Puccinia</taxon>
    </lineage>
</organism>
<comment type="caution">
    <text evidence="2">The sequence shown here is derived from an EMBL/GenBank/DDBJ whole genome shotgun (WGS) entry which is preliminary data.</text>
</comment>
<keyword evidence="3" id="KW-1185">Reference proteome</keyword>
<evidence type="ECO:0000256" key="1">
    <source>
        <dbReference type="SAM" id="MobiDB-lite"/>
    </source>
</evidence>
<evidence type="ECO:0000313" key="3">
    <source>
        <dbReference type="Proteomes" id="UP000054564"/>
    </source>
</evidence>
<dbReference type="PANTHER" id="PTHR46169">
    <property type="entry name" value="DNA REPLICATION-RELATED ELEMENT FACTOR, ISOFORM A"/>
    <property type="match status" value="1"/>
</dbReference>
<dbReference type="Proteomes" id="UP000054564">
    <property type="component" value="Unassembled WGS sequence"/>
</dbReference>
<dbReference type="AlphaFoldDB" id="A0A0L0V940"/>
<dbReference type="SUPFAM" id="SSF53098">
    <property type="entry name" value="Ribonuclease H-like"/>
    <property type="match status" value="1"/>
</dbReference>
<accession>A0A0L0V940</accession>
<dbReference type="EMBL" id="AJIL01000091">
    <property type="protein sequence ID" value="KNE95807.1"/>
    <property type="molecule type" value="Genomic_DNA"/>
</dbReference>
<dbReference type="PANTHER" id="PTHR46169:SF15">
    <property type="entry name" value="INNER CENTROMERE PROTEIN A-LIKE ISOFORM X1-RELATED"/>
    <property type="match status" value="1"/>
</dbReference>
<name>A0A0L0V940_9BASI</name>
<reference evidence="3" key="1">
    <citation type="submission" date="2014-03" db="EMBL/GenBank/DDBJ databases">
        <title>The Genome Sequence of Puccinia striiformis f. sp. tritici PST-78.</title>
        <authorList>
            <consortium name="The Broad Institute Genome Sequencing Platform"/>
            <person name="Cuomo C."/>
            <person name="Hulbert S."/>
            <person name="Chen X."/>
            <person name="Walker B."/>
            <person name="Young S.K."/>
            <person name="Zeng Q."/>
            <person name="Gargeya S."/>
            <person name="Fitzgerald M."/>
            <person name="Haas B."/>
            <person name="Abouelleil A."/>
            <person name="Alvarado L."/>
            <person name="Arachchi H.M."/>
            <person name="Berlin A.M."/>
            <person name="Chapman S.B."/>
            <person name="Goldberg J."/>
            <person name="Griggs A."/>
            <person name="Gujja S."/>
            <person name="Hansen M."/>
            <person name="Howarth C."/>
            <person name="Imamovic A."/>
            <person name="Larimer J."/>
            <person name="McCowan C."/>
            <person name="Montmayeur A."/>
            <person name="Murphy C."/>
            <person name="Neiman D."/>
            <person name="Pearson M."/>
            <person name="Priest M."/>
            <person name="Roberts A."/>
            <person name="Saif S."/>
            <person name="Shea T."/>
            <person name="Sisk P."/>
            <person name="Sykes S."/>
            <person name="Wortman J."/>
            <person name="Nusbaum C."/>
            <person name="Birren B."/>
        </authorList>
    </citation>
    <scope>NUCLEOTIDE SEQUENCE [LARGE SCALE GENOMIC DNA]</scope>
    <source>
        <strain evidence="3">race PST-78</strain>
    </source>
</reference>
<protein>
    <recommendedName>
        <fullName evidence="4">DUF659 domain-containing protein</fullName>
    </recommendedName>
</protein>
<dbReference type="GO" id="GO:0006357">
    <property type="term" value="P:regulation of transcription by RNA polymerase II"/>
    <property type="evidence" value="ECO:0007669"/>
    <property type="project" value="TreeGrafter"/>
</dbReference>